<keyword evidence="1" id="KW-0732">Signal</keyword>
<evidence type="ECO:0000256" key="1">
    <source>
        <dbReference type="SAM" id="SignalP"/>
    </source>
</evidence>
<reference evidence="4 5" key="1">
    <citation type="submission" date="2022-06" db="EMBL/GenBank/DDBJ databases">
        <title>New Species of the Genus Actinoplanes, ActinopZanes ferrugineus.</title>
        <authorList>
            <person name="Ding P."/>
        </authorList>
    </citation>
    <scope>NUCLEOTIDE SEQUENCE [LARGE SCALE GENOMIC DNA]</scope>
    <source>
        <strain evidence="4 5">TRM88003</strain>
    </source>
</reference>
<feature type="domain" description="DUF4874" evidence="3">
    <location>
        <begin position="42"/>
        <end position="206"/>
    </location>
</feature>
<feature type="domain" description="DUF4832" evidence="2">
    <location>
        <begin position="219"/>
        <end position="420"/>
    </location>
</feature>
<protein>
    <submittedName>
        <fullName evidence="4">DUF4832 domain-containing protein</fullName>
    </submittedName>
</protein>
<dbReference type="EMBL" id="JAMYJR010000027">
    <property type="protein sequence ID" value="MCO8273798.1"/>
    <property type="molecule type" value="Genomic_DNA"/>
</dbReference>
<dbReference type="RefSeq" id="WP_253239877.1">
    <property type="nucleotide sequence ID" value="NZ_JAMYJR010000027.1"/>
</dbReference>
<dbReference type="InterPro" id="IPR032267">
    <property type="entry name" value="DUF4832"/>
</dbReference>
<dbReference type="InterPro" id="IPR032379">
    <property type="entry name" value="DUF4874"/>
</dbReference>
<keyword evidence="5" id="KW-1185">Reference proteome</keyword>
<comment type="caution">
    <text evidence="4">The sequence shown here is derived from an EMBL/GenBank/DDBJ whole genome shotgun (WGS) entry which is preliminary data.</text>
</comment>
<evidence type="ECO:0000259" key="2">
    <source>
        <dbReference type="Pfam" id="PF16116"/>
    </source>
</evidence>
<dbReference type="Pfam" id="PF16116">
    <property type="entry name" value="DUF4832"/>
    <property type="match status" value="1"/>
</dbReference>
<proteinExistence type="predicted"/>
<feature type="signal peptide" evidence="1">
    <location>
        <begin position="1"/>
        <end position="26"/>
    </location>
</feature>
<evidence type="ECO:0000259" key="3">
    <source>
        <dbReference type="Pfam" id="PF16173"/>
    </source>
</evidence>
<feature type="chain" id="PRO_5045995574" evidence="1">
    <location>
        <begin position="27"/>
        <end position="440"/>
    </location>
</feature>
<sequence>MSVRQLRRWFSGIAAVVLSASLLAAASPGRVTYPASSADFANPERGLYHHTSSCDAGSFDENVLRGYRTTENISLVMCIFYLRDYRTGPISATALTQLQNQLDTVQRAGLKVVLRFAYTDTDDADAAPAQVVAHLDQLAPYLRRNADVISVAQAGLIGTWGEWWDTRNFGDEGVISAQNWADRKRVTDKLLSVLPTSRAVQLRTPKFKRTMYGTGAVPRIGHHNDCFLASPDDFGTYENPAVEYPYLRQDTRTNPMGGETCVVNPPRSQCPTAVAELSGFHWSYLNVNYNPDVIAGFAAGGCLPDIKRKLGYRLALTNGTFPATANRGGPLAVSVGLRNDGWAAPYNPRHVRLVLRSVATGAVTRIPLGADPRTWQPGPATLAQTVTVPSSLPTGSYRLLLELPDPLLPDRAEYSIRLANENTWEPATGFNNLNATVTVR</sequence>
<gene>
    <name evidence="4" type="ORF">M1L60_24680</name>
</gene>
<evidence type="ECO:0000313" key="4">
    <source>
        <dbReference type="EMBL" id="MCO8273798.1"/>
    </source>
</evidence>
<organism evidence="4 5">
    <name type="scientific">Paractinoplanes aksuensis</name>
    <dbReference type="NCBI Taxonomy" id="2939490"/>
    <lineage>
        <taxon>Bacteria</taxon>
        <taxon>Bacillati</taxon>
        <taxon>Actinomycetota</taxon>
        <taxon>Actinomycetes</taxon>
        <taxon>Micromonosporales</taxon>
        <taxon>Micromonosporaceae</taxon>
        <taxon>Paractinoplanes</taxon>
    </lineage>
</organism>
<dbReference type="Pfam" id="PF16173">
    <property type="entry name" value="DUF4874"/>
    <property type="match status" value="1"/>
</dbReference>
<accession>A0ABT1DSI4</accession>
<name>A0ABT1DSI4_9ACTN</name>
<dbReference type="Proteomes" id="UP001523369">
    <property type="component" value="Unassembled WGS sequence"/>
</dbReference>
<evidence type="ECO:0000313" key="5">
    <source>
        <dbReference type="Proteomes" id="UP001523369"/>
    </source>
</evidence>